<reference evidence="1" key="1">
    <citation type="submission" date="2019-12" db="EMBL/GenBank/DDBJ databases">
        <title>Genome sequencing and annotation of Brassica cretica.</title>
        <authorList>
            <person name="Studholme D.J."/>
            <person name="Sarris P.F."/>
        </authorList>
    </citation>
    <scope>NUCLEOTIDE SEQUENCE</scope>
    <source>
        <strain evidence="1">PFS-102/07</strain>
        <tissue evidence="1">Leaf</tissue>
    </source>
</reference>
<gene>
    <name evidence="1" type="ORF">F2Q70_00035251</name>
</gene>
<proteinExistence type="predicted"/>
<name>A0A8S9JRA6_BRACR</name>
<protein>
    <submittedName>
        <fullName evidence="1">Uncharacterized protein</fullName>
    </submittedName>
</protein>
<evidence type="ECO:0000313" key="1">
    <source>
        <dbReference type="EMBL" id="KAF2584162.1"/>
    </source>
</evidence>
<sequence>MDVFPDLEDFWDDLLVFNQMVLIFHSFKGFSDLEDFWDDLPVSRLKYNALDDLPVSRLDFLELLTKSSSISSGVQACLCRGMIYNSFVCEGSIRLCFAFEAREFDLHNELYGEIYRGKNALRHRMFFRYGFGYASFSDLKDFWDDLPVSRLKYNALDDFQEVFQTTSMKSSKKSSGLPGSLLTKPPFHNRSERFDGSHLPLIFSRRLTRKSSV</sequence>
<organism evidence="1">
    <name type="scientific">Brassica cretica</name>
    <name type="common">Mustard</name>
    <dbReference type="NCBI Taxonomy" id="69181"/>
    <lineage>
        <taxon>Eukaryota</taxon>
        <taxon>Viridiplantae</taxon>
        <taxon>Streptophyta</taxon>
        <taxon>Embryophyta</taxon>
        <taxon>Tracheophyta</taxon>
        <taxon>Spermatophyta</taxon>
        <taxon>Magnoliopsida</taxon>
        <taxon>eudicotyledons</taxon>
        <taxon>Gunneridae</taxon>
        <taxon>Pentapetalae</taxon>
        <taxon>rosids</taxon>
        <taxon>malvids</taxon>
        <taxon>Brassicales</taxon>
        <taxon>Brassicaceae</taxon>
        <taxon>Brassiceae</taxon>
        <taxon>Brassica</taxon>
    </lineage>
</organism>
<dbReference type="EMBL" id="QGKY02000246">
    <property type="protein sequence ID" value="KAF2584162.1"/>
    <property type="molecule type" value="Genomic_DNA"/>
</dbReference>
<dbReference type="AlphaFoldDB" id="A0A8S9JRA6"/>
<comment type="caution">
    <text evidence="1">The sequence shown here is derived from an EMBL/GenBank/DDBJ whole genome shotgun (WGS) entry which is preliminary data.</text>
</comment>
<accession>A0A8S9JRA6</accession>